<dbReference type="InterPro" id="IPR013324">
    <property type="entry name" value="RNA_pol_sigma_r3/r4-like"/>
</dbReference>
<accession>A0A562T4P8</accession>
<sequence length="199" mass="22887">MAIQSGEGHAANWQHFLGGSREAFAALYASFAPLLYNYGCKECADRRLVEDCIQDVFEYLLAHRAQLSPVTNVKAYLLKAYRRALLRKISNMRKNIPVALTDEARFEIVISPESHLIGQQSSLHRREKVAAALNALPPRMKEALFLRFYEDLSFEDIAAIMEIDQKSVYKMIYKAFDKLRRQLADFPLWALLYCLLLKP</sequence>
<dbReference type="Pfam" id="PF04542">
    <property type="entry name" value="Sigma70_r2"/>
    <property type="match status" value="1"/>
</dbReference>
<dbReference type="GO" id="GO:0006352">
    <property type="term" value="P:DNA-templated transcription initiation"/>
    <property type="evidence" value="ECO:0007669"/>
    <property type="project" value="InterPro"/>
</dbReference>
<dbReference type="NCBIfam" id="TIGR02937">
    <property type="entry name" value="sigma70-ECF"/>
    <property type="match status" value="1"/>
</dbReference>
<dbReference type="Gene3D" id="1.10.1740.10">
    <property type="match status" value="1"/>
</dbReference>
<evidence type="ECO:0000259" key="6">
    <source>
        <dbReference type="Pfam" id="PF08281"/>
    </source>
</evidence>
<dbReference type="InterPro" id="IPR013249">
    <property type="entry name" value="RNA_pol_sigma70_r4_t2"/>
</dbReference>
<dbReference type="GO" id="GO:0003677">
    <property type="term" value="F:DNA binding"/>
    <property type="evidence" value="ECO:0007669"/>
    <property type="project" value="InterPro"/>
</dbReference>
<evidence type="ECO:0000256" key="4">
    <source>
        <dbReference type="ARBA" id="ARBA00023163"/>
    </source>
</evidence>
<dbReference type="InterPro" id="IPR007627">
    <property type="entry name" value="RNA_pol_sigma70_r2"/>
</dbReference>
<dbReference type="CDD" id="cd06171">
    <property type="entry name" value="Sigma70_r4"/>
    <property type="match status" value="1"/>
</dbReference>
<keyword evidence="3" id="KW-0731">Sigma factor</keyword>
<dbReference type="Gene3D" id="1.10.10.10">
    <property type="entry name" value="Winged helix-like DNA-binding domain superfamily/Winged helix DNA-binding domain"/>
    <property type="match status" value="1"/>
</dbReference>
<feature type="domain" description="RNA polymerase sigma-70 region 2" evidence="5">
    <location>
        <begin position="27"/>
        <end position="90"/>
    </location>
</feature>
<evidence type="ECO:0000259" key="5">
    <source>
        <dbReference type="Pfam" id="PF04542"/>
    </source>
</evidence>
<gene>
    <name evidence="7" type="ORF">LX66_2054</name>
</gene>
<dbReference type="GO" id="GO:0016987">
    <property type="term" value="F:sigma factor activity"/>
    <property type="evidence" value="ECO:0007669"/>
    <property type="project" value="UniProtKB-KW"/>
</dbReference>
<proteinExistence type="inferred from homology"/>
<dbReference type="AlphaFoldDB" id="A0A562T4P8"/>
<keyword evidence="8" id="KW-1185">Reference proteome</keyword>
<comment type="caution">
    <text evidence="7">The sequence shown here is derived from an EMBL/GenBank/DDBJ whole genome shotgun (WGS) entry which is preliminary data.</text>
</comment>
<dbReference type="SUPFAM" id="SSF88659">
    <property type="entry name" value="Sigma3 and sigma4 domains of RNA polymerase sigma factors"/>
    <property type="match status" value="1"/>
</dbReference>
<reference evidence="7 8" key="1">
    <citation type="journal article" date="2013" name="Stand. Genomic Sci.">
        <title>Genomic Encyclopedia of Type Strains, Phase I: The one thousand microbial genomes (KMG-I) project.</title>
        <authorList>
            <person name="Kyrpides N.C."/>
            <person name="Woyke T."/>
            <person name="Eisen J.A."/>
            <person name="Garrity G."/>
            <person name="Lilburn T.G."/>
            <person name="Beck B.J."/>
            <person name="Whitman W.B."/>
            <person name="Hugenholtz P."/>
            <person name="Klenk H.P."/>
        </authorList>
    </citation>
    <scope>NUCLEOTIDE SEQUENCE [LARGE SCALE GENOMIC DNA]</scope>
    <source>
        <strain evidence="7 8">DSM 13484</strain>
    </source>
</reference>
<evidence type="ECO:0000256" key="3">
    <source>
        <dbReference type="ARBA" id="ARBA00023082"/>
    </source>
</evidence>
<organism evidence="7 8">
    <name type="scientific">Chitinophaga japonensis</name>
    <name type="common">Flexibacter japonensis</name>
    <dbReference type="NCBI Taxonomy" id="104662"/>
    <lineage>
        <taxon>Bacteria</taxon>
        <taxon>Pseudomonadati</taxon>
        <taxon>Bacteroidota</taxon>
        <taxon>Chitinophagia</taxon>
        <taxon>Chitinophagales</taxon>
        <taxon>Chitinophagaceae</taxon>
        <taxon>Chitinophaga</taxon>
    </lineage>
</organism>
<dbReference type="EMBL" id="VLLG01000003">
    <property type="protein sequence ID" value="TWI87980.1"/>
    <property type="molecule type" value="Genomic_DNA"/>
</dbReference>
<dbReference type="PANTHER" id="PTHR43133:SF46">
    <property type="entry name" value="RNA POLYMERASE SIGMA-70 FACTOR ECF SUBFAMILY"/>
    <property type="match status" value="1"/>
</dbReference>
<keyword evidence="4" id="KW-0804">Transcription</keyword>
<feature type="domain" description="RNA polymerase sigma factor 70 region 4 type 2" evidence="6">
    <location>
        <begin position="127"/>
        <end position="179"/>
    </location>
</feature>
<protein>
    <submittedName>
        <fullName evidence="7">RNA polymerase sigma-70 factor (ECF subfamily)</fullName>
    </submittedName>
</protein>
<dbReference type="InterPro" id="IPR013325">
    <property type="entry name" value="RNA_pol_sigma_r2"/>
</dbReference>
<name>A0A562T4P8_CHIJA</name>
<keyword evidence="2" id="KW-0805">Transcription regulation</keyword>
<dbReference type="PANTHER" id="PTHR43133">
    <property type="entry name" value="RNA POLYMERASE ECF-TYPE SIGMA FACTO"/>
    <property type="match status" value="1"/>
</dbReference>
<dbReference type="OrthoDB" id="9150024at2"/>
<dbReference type="SUPFAM" id="SSF88946">
    <property type="entry name" value="Sigma2 domain of RNA polymerase sigma factors"/>
    <property type="match status" value="1"/>
</dbReference>
<dbReference type="InterPro" id="IPR039425">
    <property type="entry name" value="RNA_pol_sigma-70-like"/>
</dbReference>
<dbReference type="Pfam" id="PF08281">
    <property type="entry name" value="Sigma70_r4_2"/>
    <property type="match status" value="1"/>
</dbReference>
<dbReference type="InterPro" id="IPR014284">
    <property type="entry name" value="RNA_pol_sigma-70_dom"/>
</dbReference>
<evidence type="ECO:0000313" key="8">
    <source>
        <dbReference type="Proteomes" id="UP000316778"/>
    </source>
</evidence>
<dbReference type="RefSeq" id="WP_145712674.1">
    <property type="nucleotide sequence ID" value="NZ_BAAAFY010000001.1"/>
</dbReference>
<comment type="similarity">
    <text evidence="1">Belongs to the sigma-70 factor family. ECF subfamily.</text>
</comment>
<dbReference type="Proteomes" id="UP000316778">
    <property type="component" value="Unassembled WGS sequence"/>
</dbReference>
<evidence type="ECO:0000256" key="1">
    <source>
        <dbReference type="ARBA" id="ARBA00010641"/>
    </source>
</evidence>
<dbReference type="InterPro" id="IPR036388">
    <property type="entry name" value="WH-like_DNA-bd_sf"/>
</dbReference>
<evidence type="ECO:0000313" key="7">
    <source>
        <dbReference type="EMBL" id="TWI87980.1"/>
    </source>
</evidence>
<evidence type="ECO:0000256" key="2">
    <source>
        <dbReference type="ARBA" id="ARBA00023015"/>
    </source>
</evidence>